<dbReference type="GeneID" id="26907422"/>
<dbReference type="RefSeq" id="XP_015655668.1">
    <property type="nucleotide sequence ID" value="XM_015805662.1"/>
</dbReference>
<keyword evidence="2" id="KW-0949">S-adenosyl-L-methionine</keyword>
<dbReference type="GO" id="GO:0005829">
    <property type="term" value="C:cytosol"/>
    <property type="evidence" value="ECO:0007669"/>
    <property type="project" value="TreeGrafter"/>
</dbReference>
<evidence type="ECO:0000256" key="3">
    <source>
        <dbReference type="SAM" id="MobiDB-lite"/>
    </source>
</evidence>
<dbReference type="OrthoDB" id="262525at2759"/>
<proteinExistence type="inferred from homology"/>
<evidence type="ECO:0000313" key="5">
    <source>
        <dbReference type="Proteomes" id="UP000037923"/>
    </source>
</evidence>
<reference evidence="4 5" key="1">
    <citation type="submission" date="2015-07" db="EMBL/GenBank/DDBJ databases">
        <title>High-quality genome of monoxenous trypanosomatid Leptomonas pyrrhocoris.</title>
        <authorList>
            <person name="Flegontov P."/>
            <person name="Butenko A."/>
            <person name="Firsov S."/>
            <person name="Vlcek C."/>
            <person name="Logacheva M.D."/>
            <person name="Field M."/>
            <person name="Filatov D."/>
            <person name="Flegontova O."/>
            <person name="Gerasimov E."/>
            <person name="Jackson A.P."/>
            <person name="Kelly S."/>
            <person name="Opperdoes F."/>
            <person name="O'Reilly A."/>
            <person name="Votypka J."/>
            <person name="Yurchenko V."/>
            <person name="Lukes J."/>
        </authorList>
    </citation>
    <scope>NUCLEOTIDE SEQUENCE [LARGE SCALE GENOMIC DNA]</scope>
    <source>
        <strain evidence="4">H10</strain>
    </source>
</reference>
<dbReference type="VEuPathDB" id="TriTrypDB:LpyrH10_17_0680"/>
<dbReference type="OMA" id="PRYGVMM"/>
<protein>
    <recommendedName>
        <fullName evidence="6">tRNA/rRNA methyltransferase SpoU type domain-containing protein</fullName>
    </recommendedName>
</protein>
<evidence type="ECO:0000313" key="4">
    <source>
        <dbReference type="EMBL" id="KPA77229.1"/>
    </source>
</evidence>
<dbReference type="AlphaFoldDB" id="A0A0M9FW77"/>
<dbReference type="Gene3D" id="3.40.1280.10">
    <property type="match status" value="1"/>
</dbReference>
<sequence length="426" mass="44668">MMCEHLEGISSGGTTHLATGVAVCSAGTLRYHKRAVSSACADAGNTASARETRSCHKDNSEVSLSLREGGEQDVEVNEAASARAAVIALLRQCQRAALLDSKNTNDSGRGTARAPVPLLFIVVENPKTPANAGGVLRAMKCYGVHGPAVTSHAAATAAGRTPQDEKEGKRATPSSTTKAGLDVHTATFGVDSPPPRSDDADDGVLQRVGAFIFSGTRLQKALGHTDFAGTLRTDPTHASRDIPQLCLPTLDGLFDVLRSEFGHDASATAPPSSSPVRVVAVELVEGATLLPAFEHPFNYTESGDVSSSSSSAKSIRDTAAARQESATLTDSAAAAAEGCVPMVFYVFGAEDGTLAAHHLARDVDDVVFMPTAGSMNLAATVNVLLYDRAAKERCGLRPAERETGKKWKGVFEGRNANNRTRWTRPS</sequence>
<comment type="caution">
    <text evidence="4">The sequence shown here is derived from an EMBL/GenBank/DDBJ whole genome shotgun (WGS) entry which is preliminary data.</text>
</comment>
<keyword evidence="5" id="KW-1185">Reference proteome</keyword>
<name>A0A0M9FW77_LEPPY</name>
<comment type="similarity">
    <text evidence="1">Belongs to the class IV-like SAM-binding methyltransferase superfamily. RNA methyltransferase TrmH family.</text>
</comment>
<dbReference type="SUPFAM" id="SSF75217">
    <property type="entry name" value="alpha/beta knot"/>
    <property type="match status" value="1"/>
</dbReference>
<feature type="region of interest" description="Disordered" evidence="3">
    <location>
        <begin position="153"/>
        <end position="201"/>
    </location>
</feature>
<dbReference type="Proteomes" id="UP000037923">
    <property type="component" value="Unassembled WGS sequence"/>
</dbReference>
<gene>
    <name evidence="4" type="ORF">ABB37_07136</name>
</gene>
<dbReference type="InterPro" id="IPR004384">
    <property type="entry name" value="RNA_MeTrfase_TrmJ/LasT"/>
</dbReference>
<dbReference type="GO" id="GO:0002128">
    <property type="term" value="P:tRNA nucleoside ribose methylation"/>
    <property type="evidence" value="ECO:0007669"/>
    <property type="project" value="TreeGrafter"/>
</dbReference>
<dbReference type="EMBL" id="LGTL01000017">
    <property type="protein sequence ID" value="KPA77229.1"/>
    <property type="molecule type" value="Genomic_DNA"/>
</dbReference>
<evidence type="ECO:0000256" key="2">
    <source>
        <dbReference type="ARBA" id="ARBA00022691"/>
    </source>
</evidence>
<dbReference type="PANTHER" id="PTHR42786:SF6">
    <property type="entry name" value="TRNA_RRNA METHYLTRANSFERASE SPOU TYPE DOMAIN-CONTAINING PROTEIN"/>
    <property type="match status" value="1"/>
</dbReference>
<dbReference type="InterPro" id="IPR029028">
    <property type="entry name" value="Alpha/beta_knot_MTases"/>
</dbReference>
<accession>A0A0M9FW77</accession>
<dbReference type="GO" id="GO:0008173">
    <property type="term" value="F:RNA methyltransferase activity"/>
    <property type="evidence" value="ECO:0007669"/>
    <property type="project" value="InterPro"/>
</dbReference>
<evidence type="ECO:0008006" key="6">
    <source>
        <dbReference type="Google" id="ProtNLM"/>
    </source>
</evidence>
<dbReference type="PANTHER" id="PTHR42786">
    <property type="entry name" value="TRNA/RRNA METHYLTRANSFERASE"/>
    <property type="match status" value="1"/>
</dbReference>
<evidence type="ECO:0000256" key="1">
    <source>
        <dbReference type="ARBA" id="ARBA00007228"/>
    </source>
</evidence>
<organism evidence="4 5">
    <name type="scientific">Leptomonas pyrrhocoris</name>
    <name type="common">Firebug parasite</name>
    <dbReference type="NCBI Taxonomy" id="157538"/>
    <lineage>
        <taxon>Eukaryota</taxon>
        <taxon>Discoba</taxon>
        <taxon>Euglenozoa</taxon>
        <taxon>Kinetoplastea</taxon>
        <taxon>Metakinetoplastina</taxon>
        <taxon>Trypanosomatida</taxon>
        <taxon>Trypanosomatidae</taxon>
        <taxon>Leishmaniinae</taxon>
        <taxon>Leptomonas</taxon>
    </lineage>
</organism>
<dbReference type="InterPro" id="IPR029026">
    <property type="entry name" value="tRNA_m1G_MTases_N"/>
</dbReference>